<evidence type="ECO:0000256" key="1">
    <source>
        <dbReference type="SAM" id="Coils"/>
    </source>
</evidence>
<dbReference type="OrthoDB" id="7392124at2"/>
<dbReference type="Pfam" id="PF04380">
    <property type="entry name" value="BMFP"/>
    <property type="match status" value="1"/>
</dbReference>
<proteinExistence type="predicted"/>
<dbReference type="Proteomes" id="UP000191905">
    <property type="component" value="Unassembled WGS sequence"/>
</dbReference>
<dbReference type="AlphaFoldDB" id="A0A1V8RUJ2"/>
<organism evidence="2 3">
    <name type="scientific">Manganibacter manganicus</name>
    <dbReference type="NCBI Taxonomy" id="1873176"/>
    <lineage>
        <taxon>Bacteria</taxon>
        <taxon>Pseudomonadati</taxon>
        <taxon>Pseudomonadota</taxon>
        <taxon>Alphaproteobacteria</taxon>
        <taxon>Hyphomicrobiales</taxon>
        <taxon>Phyllobacteriaceae</taxon>
        <taxon>Manganibacter</taxon>
    </lineage>
</organism>
<dbReference type="STRING" id="1873176.BFN67_11780"/>
<gene>
    <name evidence="2" type="ORF">BFN67_11780</name>
</gene>
<keyword evidence="1" id="KW-0175">Coiled coil</keyword>
<dbReference type="EMBL" id="MDET01000004">
    <property type="protein sequence ID" value="OQM76870.1"/>
    <property type="molecule type" value="Genomic_DNA"/>
</dbReference>
<name>A0A1V8RUJ2_9HYPH</name>
<evidence type="ECO:0008006" key="4">
    <source>
        <dbReference type="Google" id="ProtNLM"/>
    </source>
</evidence>
<comment type="caution">
    <text evidence="2">The sequence shown here is derived from an EMBL/GenBank/DDBJ whole genome shotgun (WGS) entry which is preliminary data.</text>
</comment>
<dbReference type="RefSeq" id="WP_080918294.1">
    <property type="nucleotide sequence ID" value="NZ_MDET01000004.1"/>
</dbReference>
<accession>A0A1V8RUJ2</accession>
<dbReference type="InterPro" id="IPR007475">
    <property type="entry name" value="UbiK"/>
</dbReference>
<sequence>MSTGSNRILDEFAKLMTDAAGAAQGVRREVETAFRGQAEKILNSMDIVQREEFEAMRDMAVKAREENAKLAARIDELEQKLVEYGGKDTKSASTTARAKK</sequence>
<protein>
    <recommendedName>
        <fullName evidence="4">Pyrroline-5-carboxylate reductase</fullName>
    </recommendedName>
</protein>
<reference evidence="2 3" key="1">
    <citation type="journal article" date="2016" name="Int. J. Syst. Evol. Microbiol.">
        <title>Pseudaminobacter manganicus sp. nov., isolated from sludge of a manganese mine.</title>
        <authorList>
            <person name="Li J."/>
            <person name="Huang J."/>
            <person name="Liao S."/>
            <person name="Wang G."/>
        </authorList>
    </citation>
    <scope>NUCLEOTIDE SEQUENCE [LARGE SCALE GENOMIC DNA]</scope>
    <source>
        <strain evidence="2 3">JH-7</strain>
    </source>
</reference>
<evidence type="ECO:0000313" key="2">
    <source>
        <dbReference type="EMBL" id="OQM76870.1"/>
    </source>
</evidence>
<feature type="coiled-coil region" evidence="1">
    <location>
        <begin position="60"/>
        <end position="87"/>
    </location>
</feature>
<keyword evidence="3" id="KW-1185">Reference proteome</keyword>
<evidence type="ECO:0000313" key="3">
    <source>
        <dbReference type="Proteomes" id="UP000191905"/>
    </source>
</evidence>